<feature type="region of interest" description="Disordered" evidence="1">
    <location>
        <begin position="1"/>
        <end position="44"/>
    </location>
</feature>
<feature type="transmembrane region" description="Helical" evidence="2">
    <location>
        <begin position="46"/>
        <end position="65"/>
    </location>
</feature>
<evidence type="ECO:0000313" key="4">
    <source>
        <dbReference type="Proteomes" id="UP000294599"/>
    </source>
</evidence>
<gene>
    <name evidence="3" type="ORF">EDC25_11144</name>
</gene>
<protein>
    <recommendedName>
        <fullName evidence="5">Tetratricopeptide repeat protein</fullName>
    </recommendedName>
</protein>
<dbReference type="Gene3D" id="1.25.40.10">
    <property type="entry name" value="Tetratricopeptide repeat domain"/>
    <property type="match status" value="1"/>
</dbReference>
<dbReference type="EMBL" id="SMAF01000011">
    <property type="protein sequence ID" value="TCS97764.1"/>
    <property type="molecule type" value="Genomic_DNA"/>
</dbReference>
<evidence type="ECO:0000313" key="3">
    <source>
        <dbReference type="EMBL" id="TCS97764.1"/>
    </source>
</evidence>
<reference evidence="3 4" key="1">
    <citation type="submission" date="2019-03" db="EMBL/GenBank/DDBJ databases">
        <title>Genomic Encyclopedia of Type Strains, Phase IV (KMG-IV): sequencing the most valuable type-strain genomes for metagenomic binning, comparative biology and taxonomic classification.</title>
        <authorList>
            <person name="Goeker M."/>
        </authorList>
    </citation>
    <scope>NUCLEOTIDE SEQUENCE [LARGE SCALE GENOMIC DNA]</scope>
    <source>
        <strain evidence="3 4">DSM 21944</strain>
    </source>
</reference>
<proteinExistence type="predicted"/>
<dbReference type="OrthoDB" id="5935824at2"/>
<comment type="caution">
    <text evidence="3">The sequence shown here is derived from an EMBL/GenBank/DDBJ whole genome shotgun (WGS) entry which is preliminary data.</text>
</comment>
<dbReference type="Proteomes" id="UP000294599">
    <property type="component" value="Unassembled WGS sequence"/>
</dbReference>
<feature type="compositionally biased region" description="Basic and acidic residues" evidence="1">
    <location>
        <begin position="1"/>
        <end position="10"/>
    </location>
</feature>
<dbReference type="RefSeq" id="WP_123522948.1">
    <property type="nucleotide sequence ID" value="NZ_JBHLWF010000026.1"/>
</dbReference>
<evidence type="ECO:0008006" key="5">
    <source>
        <dbReference type="Google" id="ProtNLM"/>
    </source>
</evidence>
<keyword evidence="2" id="KW-1133">Transmembrane helix</keyword>
<feature type="compositionally biased region" description="Basic and acidic residues" evidence="1">
    <location>
        <begin position="22"/>
        <end position="35"/>
    </location>
</feature>
<keyword evidence="2" id="KW-0812">Transmembrane</keyword>
<dbReference type="InterPro" id="IPR011990">
    <property type="entry name" value="TPR-like_helical_dom_sf"/>
</dbReference>
<organism evidence="3 4">
    <name type="scientific">Pseudofulvimonas gallinarii</name>
    <dbReference type="NCBI Taxonomy" id="634155"/>
    <lineage>
        <taxon>Bacteria</taxon>
        <taxon>Pseudomonadati</taxon>
        <taxon>Pseudomonadota</taxon>
        <taxon>Gammaproteobacteria</taxon>
        <taxon>Lysobacterales</taxon>
        <taxon>Rhodanobacteraceae</taxon>
        <taxon>Pseudofulvimonas</taxon>
    </lineage>
</organism>
<name>A0A4S3KVW1_9GAMM</name>
<accession>A0A4S3KVW1</accession>
<dbReference type="AlphaFoldDB" id="A0A4S3KVW1"/>
<sequence>MSMNGRDRPEPGLGQIDDIDPDAPRPHVDAPERTRRPAGNPRSGPSWPLVALLLVAVAGAAFYGFGDGLRGHFSGSETRDLLNAAARAEAEGRWHGGDGAALALYRQVQGVDPDNDVARLGLQRVIGQLRRDADAALDAGENDKAEALIQVLAGLGEAGEHVAGLRKRLDAMKLSGRELSDLLARAEAALARRRIRGDNGALVAYKRMLALDPGNAVARAGVEQSLQVLADEAGKEIVAGNLSSADDMIQSLAAEQPLHAALPALRQARAEAASRRDETSAQQAADAAAARARADLDLATQLENADQALRERRLEAAVAGYRRVLDARPDHPDAIDGLDLASRAALERARAALSDSNVEAARAALDLAVRAEADPQMLERLQRQLAATEERLTAVLARPDLDPAQKRQLEDIMARARAAESRGELVEPAGESAYDLYRHALSIDPMFDPARQAAAALPRRAQTLVVHHVELGQLDQAGHALDALQAMAPMQPGLSELRRMVAGAWLERGADALREGAVADARAALEKARAVMPEHPGVQQLAVRIQPSS</sequence>
<keyword evidence="2" id="KW-0472">Membrane</keyword>
<keyword evidence="4" id="KW-1185">Reference proteome</keyword>
<dbReference type="SUPFAM" id="SSF48452">
    <property type="entry name" value="TPR-like"/>
    <property type="match status" value="1"/>
</dbReference>
<evidence type="ECO:0000256" key="2">
    <source>
        <dbReference type="SAM" id="Phobius"/>
    </source>
</evidence>
<evidence type="ECO:0000256" key="1">
    <source>
        <dbReference type="SAM" id="MobiDB-lite"/>
    </source>
</evidence>